<dbReference type="GO" id="GO:0009279">
    <property type="term" value="C:cell outer membrane"/>
    <property type="evidence" value="ECO:0007669"/>
    <property type="project" value="UniProtKB-SubCell"/>
</dbReference>
<proteinExistence type="inferred from homology"/>
<dbReference type="RefSeq" id="WP_118401602.1">
    <property type="nucleotide sequence ID" value="NZ_JBCONJ010000156.1"/>
</dbReference>
<reference evidence="9 10" key="1">
    <citation type="submission" date="2018-08" db="EMBL/GenBank/DDBJ databases">
        <title>A genome reference for cultivated species of the human gut microbiota.</title>
        <authorList>
            <person name="Zou Y."/>
            <person name="Xue W."/>
            <person name="Luo G."/>
        </authorList>
    </citation>
    <scope>NUCLEOTIDE SEQUENCE [LARGE SCALE GENOMIC DNA]</scope>
    <source>
        <strain evidence="9 10">AF22-3AC</strain>
    </source>
</reference>
<protein>
    <submittedName>
        <fullName evidence="9">SusC/RagA family TonB-linked outer membrane protein</fullName>
    </submittedName>
</protein>
<keyword evidence="3 7" id="KW-1134">Transmembrane beta strand</keyword>
<keyword evidence="4 7" id="KW-0812">Transmembrane</keyword>
<dbReference type="InterPro" id="IPR036942">
    <property type="entry name" value="Beta-barrel_TonB_sf"/>
</dbReference>
<evidence type="ECO:0000256" key="2">
    <source>
        <dbReference type="ARBA" id="ARBA00022448"/>
    </source>
</evidence>
<evidence type="ECO:0000313" key="10">
    <source>
        <dbReference type="Proteomes" id="UP000283341"/>
    </source>
</evidence>
<dbReference type="Pfam" id="PF07715">
    <property type="entry name" value="Plug"/>
    <property type="match status" value="1"/>
</dbReference>
<gene>
    <name evidence="9" type="ORF">DWX97_01305</name>
</gene>
<dbReference type="NCBIfam" id="TIGR04057">
    <property type="entry name" value="SusC_RagA_signa"/>
    <property type="match status" value="1"/>
</dbReference>
<dbReference type="Gene3D" id="2.40.170.20">
    <property type="entry name" value="TonB-dependent receptor, beta-barrel domain"/>
    <property type="match status" value="1"/>
</dbReference>
<evidence type="ECO:0000256" key="6">
    <source>
        <dbReference type="ARBA" id="ARBA00023237"/>
    </source>
</evidence>
<dbReference type="SUPFAM" id="SSF56935">
    <property type="entry name" value="Porins"/>
    <property type="match status" value="1"/>
</dbReference>
<evidence type="ECO:0000256" key="7">
    <source>
        <dbReference type="PROSITE-ProRule" id="PRU01360"/>
    </source>
</evidence>
<evidence type="ECO:0000256" key="1">
    <source>
        <dbReference type="ARBA" id="ARBA00004571"/>
    </source>
</evidence>
<feature type="domain" description="TonB-dependent receptor plug" evidence="8">
    <location>
        <begin position="50"/>
        <end position="157"/>
    </location>
</feature>
<comment type="subcellular location">
    <subcellularLocation>
        <location evidence="1 7">Cell outer membrane</location>
        <topology evidence="1 7">Multi-pass membrane protein</topology>
    </subcellularLocation>
</comment>
<dbReference type="Gene3D" id="2.170.130.10">
    <property type="entry name" value="TonB-dependent receptor, plug domain"/>
    <property type="match status" value="1"/>
</dbReference>
<dbReference type="InterPro" id="IPR012910">
    <property type="entry name" value="Plug_dom"/>
</dbReference>
<dbReference type="PROSITE" id="PS52016">
    <property type="entry name" value="TONB_DEPENDENT_REC_3"/>
    <property type="match status" value="1"/>
</dbReference>
<evidence type="ECO:0000259" key="8">
    <source>
        <dbReference type="Pfam" id="PF07715"/>
    </source>
</evidence>
<dbReference type="InterPro" id="IPR037066">
    <property type="entry name" value="Plug_dom_sf"/>
</dbReference>
<dbReference type="EMBL" id="QRVJ01000001">
    <property type="protein sequence ID" value="RGS39944.1"/>
    <property type="molecule type" value="Genomic_DNA"/>
</dbReference>
<comment type="caution">
    <text evidence="9">The sequence shown here is derived from an EMBL/GenBank/DDBJ whole genome shotgun (WGS) entry which is preliminary data.</text>
</comment>
<dbReference type="NCBIfam" id="TIGR04056">
    <property type="entry name" value="OMP_RagA_SusC"/>
    <property type="match status" value="1"/>
</dbReference>
<dbReference type="InterPro" id="IPR023996">
    <property type="entry name" value="TonB-dep_OMP_SusC/RagA"/>
</dbReference>
<keyword evidence="6 7" id="KW-0998">Cell outer membrane</keyword>
<dbReference type="FunFam" id="2.170.130.10:FF:000008">
    <property type="entry name" value="SusC/RagA family TonB-linked outer membrane protein"/>
    <property type="match status" value="1"/>
</dbReference>
<name>A0A412IP75_9BACE</name>
<evidence type="ECO:0000313" key="9">
    <source>
        <dbReference type="EMBL" id="RGS39944.1"/>
    </source>
</evidence>
<dbReference type="InterPro" id="IPR023997">
    <property type="entry name" value="TonB-dep_OMP_SusC/RagA_CS"/>
</dbReference>
<organism evidence="9 10">
    <name type="scientific">Bacteroides cellulosilyticus</name>
    <dbReference type="NCBI Taxonomy" id="246787"/>
    <lineage>
        <taxon>Bacteria</taxon>
        <taxon>Pseudomonadati</taxon>
        <taxon>Bacteroidota</taxon>
        <taxon>Bacteroidia</taxon>
        <taxon>Bacteroidales</taxon>
        <taxon>Bacteroidaceae</taxon>
        <taxon>Bacteroides</taxon>
    </lineage>
</organism>
<evidence type="ECO:0000256" key="4">
    <source>
        <dbReference type="ARBA" id="ARBA00022692"/>
    </source>
</evidence>
<sequence>MLSSAKTLQISYIGMQTQEVAIKSTVKVFMKSDSEMLDEVMVVAYGTAKKSAFTGSASVIKSETLEKRQVSNISNALSGTVSGVQTQSTNGQPGEKATVRIRGIGSMYASNNPLYVVDGIPYEGDISAVNSQDIESMTVLKDAAAAALYGARGANGVILVTTKKGKTGETLVSLDARWGANSRLVKNYDVLQNAATYMETAYSAIYNGYVYNSKYTAERAYQQANADLIPGLGYQIYNVPNGQNLIGRDGKLNPYATLGYSDGDYYYTPDNWSDEMFESNMRQEYNLSVSGGTDKLSYYFSAAYLADDGIIENSGFERISSRINVDYQAKKWLKFGVNLSYANVKSRYPGDQDTDAATSSGNAFFVGNFIAPIYPMYVRNAEGQIMHDANTGYRIYDYGDGESTNFTRNFMSMSNPMSSFLYDTEEYLMDILNGKWYAKVDILDGLSLTASLGLHVDNTRLHIVGNKYYGQSASQNGSVQQYSSRTYSLDQQYLLTYKKAFDVHHIDILAGYESMDYNTESHYILGYNMYSDKNWTASNVIDRKNGSGSYDEYATIGIITRASYDFDEKYYASASYRRDASSRFHPDNRWGNFWSVSAAWDMAKENFISHIDWINMLKLKASFGQQGNDNLLYKEYPNYYPYQDQFTVSGSEGVFSDGVLFYKGNKDITWETSNSFNVGVDFALLKGRVDGSIEYFNRQTKDMLYYKPVAMSNGYTQFPMNIGSVRNSGVEIELNYTPIQTNNFKWVINWNGTMMKNKILELHPDLKGEMINGSYIYREGESLYQFYLTKYAGVDHESGEAQYWAKDTDGAEYKTSDWSAAYNTNRQASGDLLPTIYGGIGTTLDFYGFDFSIQCAYQLGGKIYDSGYQALMHGGGSHDLGYNWHKDILNAWTPENANSDIPRIDAIDKYTNSSSDRWLTSSDYFAINNITLGYTLPQRWLRNLGIGSLRVYGAADNVALFSARRGLDPRMSYTTASTDRYTPIRTISGGLKVTF</sequence>
<dbReference type="InterPro" id="IPR039426">
    <property type="entry name" value="TonB-dep_rcpt-like"/>
</dbReference>
<keyword evidence="2 7" id="KW-0813">Transport</keyword>
<accession>A0A412IP75</accession>
<keyword evidence="5 7" id="KW-0472">Membrane</keyword>
<dbReference type="Proteomes" id="UP000283341">
    <property type="component" value="Unassembled WGS sequence"/>
</dbReference>
<evidence type="ECO:0000256" key="5">
    <source>
        <dbReference type="ARBA" id="ARBA00023136"/>
    </source>
</evidence>
<dbReference type="AlphaFoldDB" id="A0A412IP75"/>
<comment type="similarity">
    <text evidence="7">Belongs to the TonB-dependent receptor family.</text>
</comment>
<evidence type="ECO:0000256" key="3">
    <source>
        <dbReference type="ARBA" id="ARBA00022452"/>
    </source>
</evidence>